<gene>
    <name evidence="1" type="ORF">B0T11DRAFT_320959</name>
</gene>
<dbReference type="Gene3D" id="3.40.50.300">
    <property type="entry name" value="P-loop containing nucleotide triphosphate hydrolases"/>
    <property type="match status" value="1"/>
</dbReference>
<accession>A0A8K0X054</accession>
<dbReference type="InterPro" id="IPR027417">
    <property type="entry name" value="P-loop_NTPase"/>
</dbReference>
<dbReference type="SUPFAM" id="SSF52540">
    <property type="entry name" value="P-loop containing nucleoside triphosphate hydrolases"/>
    <property type="match status" value="1"/>
</dbReference>
<dbReference type="Proteomes" id="UP000813385">
    <property type="component" value="Unassembled WGS sequence"/>
</dbReference>
<evidence type="ECO:0000313" key="2">
    <source>
        <dbReference type="Proteomes" id="UP000813385"/>
    </source>
</evidence>
<reference evidence="1" key="1">
    <citation type="journal article" date="2021" name="Nat. Commun.">
        <title>Genetic determinants of endophytism in the Arabidopsis root mycobiome.</title>
        <authorList>
            <person name="Mesny F."/>
            <person name="Miyauchi S."/>
            <person name="Thiergart T."/>
            <person name="Pickel B."/>
            <person name="Atanasova L."/>
            <person name="Karlsson M."/>
            <person name="Huettel B."/>
            <person name="Barry K.W."/>
            <person name="Haridas S."/>
            <person name="Chen C."/>
            <person name="Bauer D."/>
            <person name="Andreopoulos W."/>
            <person name="Pangilinan J."/>
            <person name="LaButti K."/>
            <person name="Riley R."/>
            <person name="Lipzen A."/>
            <person name="Clum A."/>
            <person name="Drula E."/>
            <person name="Henrissat B."/>
            <person name="Kohler A."/>
            <person name="Grigoriev I.V."/>
            <person name="Martin F.M."/>
            <person name="Hacquard S."/>
        </authorList>
    </citation>
    <scope>NUCLEOTIDE SEQUENCE</scope>
    <source>
        <strain evidence="1">MPI-CAGE-AT-0016</strain>
    </source>
</reference>
<dbReference type="AlphaFoldDB" id="A0A8K0X054"/>
<name>A0A8K0X054_9PEZI</name>
<proteinExistence type="predicted"/>
<evidence type="ECO:0000313" key="1">
    <source>
        <dbReference type="EMBL" id="KAH7354154.1"/>
    </source>
</evidence>
<dbReference type="EMBL" id="JAGPXD010000005">
    <property type="protein sequence ID" value="KAH7354154.1"/>
    <property type="molecule type" value="Genomic_DNA"/>
</dbReference>
<comment type="caution">
    <text evidence="1">The sequence shown here is derived from an EMBL/GenBank/DDBJ whole genome shotgun (WGS) entry which is preliminary data.</text>
</comment>
<sequence>MAAPKEVEGLKCRVLPSDRALRHLPTLMVVPSNLVYQTYDTISNLFEGRVIPKLYYSSTQFASTEIGIAADTNDVGNFGKFMDGLMCTGDKIETSKTIVITTYQTLASRLIQPVQTKFRFVSDKVRNAYRKRFKTAARDARRKPII</sequence>
<keyword evidence="2" id="KW-1185">Reference proteome</keyword>
<protein>
    <submittedName>
        <fullName evidence="1">Uncharacterized protein</fullName>
    </submittedName>
</protein>
<organism evidence="1 2">
    <name type="scientific">Plectosphaerella cucumerina</name>
    <dbReference type="NCBI Taxonomy" id="40658"/>
    <lineage>
        <taxon>Eukaryota</taxon>
        <taxon>Fungi</taxon>
        <taxon>Dikarya</taxon>
        <taxon>Ascomycota</taxon>
        <taxon>Pezizomycotina</taxon>
        <taxon>Sordariomycetes</taxon>
        <taxon>Hypocreomycetidae</taxon>
        <taxon>Glomerellales</taxon>
        <taxon>Plectosphaerellaceae</taxon>
        <taxon>Plectosphaerella</taxon>
    </lineage>
</organism>